<dbReference type="EMBL" id="JAESVG020000003">
    <property type="protein sequence ID" value="KAG8628794.1"/>
    <property type="molecule type" value="Genomic_DNA"/>
</dbReference>
<dbReference type="Pfam" id="PF14269">
    <property type="entry name" value="Arylsulfotran_2"/>
    <property type="match status" value="1"/>
</dbReference>
<feature type="chain" id="PRO_5035473426" description="ASST-domain-containing protein" evidence="3">
    <location>
        <begin position="41"/>
        <end position="684"/>
    </location>
</feature>
<feature type="region of interest" description="Disordered" evidence="1">
    <location>
        <begin position="664"/>
        <end position="684"/>
    </location>
</feature>
<keyword evidence="5" id="KW-1185">Reference proteome</keyword>
<dbReference type="OrthoDB" id="5427350at2759"/>
<keyword evidence="2" id="KW-0472">Membrane</keyword>
<organism evidence="4 5">
    <name type="scientific">Elsinoe batatas</name>
    <dbReference type="NCBI Taxonomy" id="2601811"/>
    <lineage>
        <taxon>Eukaryota</taxon>
        <taxon>Fungi</taxon>
        <taxon>Dikarya</taxon>
        <taxon>Ascomycota</taxon>
        <taxon>Pezizomycotina</taxon>
        <taxon>Dothideomycetes</taxon>
        <taxon>Dothideomycetidae</taxon>
        <taxon>Myriangiales</taxon>
        <taxon>Elsinoaceae</taxon>
        <taxon>Elsinoe</taxon>
    </lineage>
</organism>
<comment type="caution">
    <text evidence="4">The sequence shown here is derived from an EMBL/GenBank/DDBJ whole genome shotgun (WGS) entry which is preliminary data.</text>
</comment>
<dbReference type="PANTHER" id="PTHR35340">
    <property type="entry name" value="PQQ ENZYME REPEAT PROTEIN-RELATED"/>
    <property type="match status" value="1"/>
</dbReference>
<feature type="transmembrane region" description="Helical" evidence="2">
    <location>
        <begin position="595"/>
        <end position="616"/>
    </location>
</feature>
<keyword evidence="3" id="KW-0732">Signal</keyword>
<protein>
    <recommendedName>
        <fullName evidence="6">ASST-domain-containing protein</fullName>
    </recommendedName>
</protein>
<keyword evidence="2" id="KW-1133">Transmembrane helix</keyword>
<evidence type="ECO:0000313" key="5">
    <source>
        <dbReference type="Proteomes" id="UP000809789"/>
    </source>
</evidence>
<evidence type="ECO:0008006" key="6">
    <source>
        <dbReference type="Google" id="ProtNLM"/>
    </source>
</evidence>
<gene>
    <name evidence="4" type="ORF">KVT40_002659</name>
</gene>
<keyword evidence="2" id="KW-0812">Transmembrane</keyword>
<dbReference type="PANTHER" id="PTHR35340:SF9">
    <property type="entry name" value="ASST-DOMAIN-CONTAINING PROTEIN"/>
    <property type="match status" value="1"/>
</dbReference>
<dbReference type="AlphaFoldDB" id="A0A8K0L5D5"/>
<evidence type="ECO:0000313" key="4">
    <source>
        <dbReference type="EMBL" id="KAG8628794.1"/>
    </source>
</evidence>
<dbReference type="InterPro" id="IPR039535">
    <property type="entry name" value="ASST-like"/>
</dbReference>
<proteinExistence type="predicted"/>
<dbReference type="Proteomes" id="UP000809789">
    <property type="component" value="Unassembled WGS sequence"/>
</dbReference>
<dbReference type="InterPro" id="IPR053143">
    <property type="entry name" value="Arylsulfate_ST"/>
</dbReference>
<name>A0A8K0L5D5_9PEZI</name>
<evidence type="ECO:0000256" key="1">
    <source>
        <dbReference type="SAM" id="MobiDB-lite"/>
    </source>
</evidence>
<reference evidence="4" key="1">
    <citation type="submission" date="2021-07" db="EMBL/GenBank/DDBJ databases">
        <title>Elsinoe batatas strain:CRI-CJ2 Genome sequencing and assembly.</title>
        <authorList>
            <person name="Huang L."/>
        </authorList>
    </citation>
    <scope>NUCLEOTIDE SEQUENCE</scope>
    <source>
        <strain evidence="4">CRI-CJ2</strain>
    </source>
</reference>
<feature type="signal peptide" evidence="3">
    <location>
        <begin position="1"/>
        <end position="40"/>
    </location>
</feature>
<sequence length="684" mass="76601">MTRSRTRWTRRGLCCWSSLSHLHVCLILLLICMLNGAASAWDLNNQTSPTHIFRSRPDLHAPIIDMRILRPELVTPGYIFIAPYRNRDAGPYIYDNYGDLVWSGAGESGPKVAHAPHTCQYEGKPHLCFFQGQQHQGFARGHGTIMDQNYQVVKTIQSAGAGASADMHEFRMTPFSNGTSVLMTVYQPRMFDLTINPRFRITGGMGWIVEGVFQEVEIGTGKVLFEWRSTDHIDPGISNTYPGTTDTSGDGLTEDTPWDYFHINSIDKNLDGDYLLSARHTAGLYKISGVDGRLMWQLGGANPTFNQTNFNFSSQHHARWLSENGTHTILSFFDNASNSFNRTNKLSHGYIISINHILGTATAIRSWSAPEGGLSSGSQGNIQVLPGGNVHLGWGEHAHFSEHTWEGDPVQYGILAQRESNVMVYRSYKFNWTGMPLTKPALWTYARSETAEKGMISYVSWNGATEVRGWNFYVSNSSSGPFVHLGSTAKLGFETSFRSDIVYGWSFAEALDATGRALERSEISKTFIPSPSLAPFCDDVKCRRAERVQDDDYDAARANASVVDWEDESPQRGWDTRRYYADFDRETRREREVHIGSMLLGMGISVGVMIVVVGVLKFMEKGKGGGKGVWEERTARGMRQVTQWVRVGRERVLGLGEGYARLLTKDEGDGHESLPRDERRDPRG</sequence>
<accession>A0A8K0L5D5</accession>
<evidence type="ECO:0000256" key="2">
    <source>
        <dbReference type="SAM" id="Phobius"/>
    </source>
</evidence>
<evidence type="ECO:0000256" key="3">
    <source>
        <dbReference type="SAM" id="SignalP"/>
    </source>
</evidence>